<feature type="compositionally biased region" description="Polar residues" evidence="1">
    <location>
        <begin position="73"/>
        <end position="104"/>
    </location>
</feature>
<evidence type="ECO:0000313" key="2">
    <source>
        <dbReference type="EMBL" id="KAF2452484.1"/>
    </source>
</evidence>
<feature type="compositionally biased region" description="Low complexity" evidence="1">
    <location>
        <begin position="45"/>
        <end position="57"/>
    </location>
</feature>
<organism evidence="2 3">
    <name type="scientific">Lineolata rhizophorae</name>
    <dbReference type="NCBI Taxonomy" id="578093"/>
    <lineage>
        <taxon>Eukaryota</taxon>
        <taxon>Fungi</taxon>
        <taxon>Dikarya</taxon>
        <taxon>Ascomycota</taxon>
        <taxon>Pezizomycotina</taxon>
        <taxon>Dothideomycetes</taxon>
        <taxon>Dothideomycetes incertae sedis</taxon>
        <taxon>Lineolatales</taxon>
        <taxon>Lineolataceae</taxon>
        <taxon>Lineolata</taxon>
    </lineage>
</organism>
<proteinExistence type="predicted"/>
<keyword evidence="3" id="KW-1185">Reference proteome</keyword>
<accession>A0A6A6NMC2</accession>
<feature type="compositionally biased region" description="Polar residues" evidence="1">
    <location>
        <begin position="35"/>
        <end position="44"/>
    </location>
</feature>
<name>A0A6A6NMC2_9PEZI</name>
<feature type="region of interest" description="Disordered" evidence="1">
    <location>
        <begin position="1"/>
        <end position="129"/>
    </location>
</feature>
<feature type="compositionally biased region" description="Gly residues" evidence="1">
    <location>
        <begin position="147"/>
        <end position="159"/>
    </location>
</feature>
<dbReference type="AlphaFoldDB" id="A0A6A6NMC2"/>
<dbReference type="EMBL" id="MU001708">
    <property type="protein sequence ID" value="KAF2452484.1"/>
    <property type="molecule type" value="Genomic_DNA"/>
</dbReference>
<evidence type="ECO:0000256" key="1">
    <source>
        <dbReference type="SAM" id="MobiDB-lite"/>
    </source>
</evidence>
<sequence>MSERNSPPLPSPGVQERRRASITGATFVELFGARQSISSTNAPPQQQQHQQGTQAYQGPITSAAAQANRRRLSLTTIGLSGSPNQSSPFGTMRSRTGSISSASVDESPFEDSDGPPAPANNTPATPFGRRLSFGARALRDVRAAGNNSGGAAGGGGGGNSASPNGNGRAHLSNSSSSKQAHQATPTAHGRGGFDFSENLRTRAERQSMSSASHPRVSPPAGASPSGGGGGGMSNHHARAKSVAIMEPPPVTREAPKVKAPDAFQERILKGDFYMD</sequence>
<evidence type="ECO:0000313" key="3">
    <source>
        <dbReference type="Proteomes" id="UP000799766"/>
    </source>
</evidence>
<dbReference type="Proteomes" id="UP000799766">
    <property type="component" value="Unassembled WGS sequence"/>
</dbReference>
<reference evidence="2" key="1">
    <citation type="journal article" date="2020" name="Stud. Mycol.">
        <title>101 Dothideomycetes genomes: a test case for predicting lifestyles and emergence of pathogens.</title>
        <authorList>
            <person name="Haridas S."/>
            <person name="Albert R."/>
            <person name="Binder M."/>
            <person name="Bloem J."/>
            <person name="Labutti K."/>
            <person name="Salamov A."/>
            <person name="Andreopoulos B."/>
            <person name="Baker S."/>
            <person name="Barry K."/>
            <person name="Bills G."/>
            <person name="Bluhm B."/>
            <person name="Cannon C."/>
            <person name="Castanera R."/>
            <person name="Culley D."/>
            <person name="Daum C."/>
            <person name="Ezra D."/>
            <person name="Gonzalez J."/>
            <person name="Henrissat B."/>
            <person name="Kuo A."/>
            <person name="Liang C."/>
            <person name="Lipzen A."/>
            <person name="Lutzoni F."/>
            <person name="Magnuson J."/>
            <person name="Mondo S."/>
            <person name="Nolan M."/>
            <person name="Ohm R."/>
            <person name="Pangilinan J."/>
            <person name="Park H.-J."/>
            <person name="Ramirez L."/>
            <person name="Alfaro M."/>
            <person name="Sun H."/>
            <person name="Tritt A."/>
            <person name="Yoshinaga Y."/>
            <person name="Zwiers L.-H."/>
            <person name="Turgeon B."/>
            <person name="Goodwin S."/>
            <person name="Spatafora J."/>
            <person name="Crous P."/>
            <person name="Grigoriev I."/>
        </authorList>
    </citation>
    <scope>NUCLEOTIDE SEQUENCE</scope>
    <source>
        <strain evidence="2">ATCC 16933</strain>
    </source>
</reference>
<dbReference type="OrthoDB" id="5384020at2759"/>
<feature type="compositionally biased region" description="Polar residues" evidence="1">
    <location>
        <begin position="171"/>
        <end position="185"/>
    </location>
</feature>
<protein>
    <submittedName>
        <fullName evidence="2">Uncharacterized protein</fullName>
    </submittedName>
</protein>
<feature type="region of interest" description="Disordered" evidence="1">
    <location>
        <begin position="144"/>
        <end position="257"/>
    </location>
</feature>
<gene>
    <name evidence="2" type="ORF">BDY21DRAFT_375494</name>
</gene>